<proteinExistence type="predicted"/>
<reference evidence="2" key="2">
    <citation type="journal article" date="2013" name="Nat. Commun.">
        <title>Genome of the Chinese tree shrew.</title>
        <authorList>
            <person name="Fan Y."/>
            <person name="Huang Z.Y."/>
            <person name="Cao C.C."/>
            <person name="Chen C.S."/>
            <person name="Chen Y.X."/>
            <person name="Fan D.D."/>
            <person name="He J."/>
            <person name="Hou H.L."/>
            <person name="Hu L."/>
            <person name="Hu X.T."/>
            <person name="Jiang X.T."/>
            <person name="Lai R."/>
            <person name="Lang Y.S."/>
            <person name="Liang B."/>
            <person name="Liao S.G."/>
            <person name="Mu D."/>
            <person name="Ma Y.Y."/>
            <person name="Niu Y.Y."/>
            <person name="Sun X.Q."/>
            <person name="Xia J.Q."/>
            <person name="Xiao J."/>
            <person name="Xiong Z.Q."/>
            <person name="Xu L."/>
            <person name="Yang L."/>
            <person name="Zhang Y."/>
            <person name="Zhao W."/>
            <person name="Zhao X.D."/>
            <person name="Zheng Y.T."/>
            <person name="Zhou J.M."/>
            <person name="Zhu Y.B."/>
            <person name="Zhang G.J."/>
            <person name="Wang J."/>
            <person name="Yao Y.G."/>
        </authorList>
    </citation>
    <scope>NUCLEOTIDE SEQUENCE [LARGE SCALE GENOMIC DNA]</scope>
</reference>
<name>L9L1J5_TUPCH</name>
<evidence type="ECO:0000313" key="1">
    <source>
        <dbReference type="EMBL" id="ELW68619.1"/>
    </source>
</evidence>
<dbReference type="EMBL" id="KB320563">
    <property type="protein sequence ID" value="ELW68619.1"/>
    <property type="molecule type" value="Genomic_DNA"/>
</dbReference>
<reference evidence="2" key="1">
    <citation type="submission" date="2012-07" db="EMBL/GenBank/DDBJ databases">
        <title>Genome of the Chinese tree shrew, a rising model animal genetically related to primates.</title>
        <authorList>
            <person name="Zhang G."/>
            <person name="Fan Y."/>
            <person name="Yao Y."/>
            <person name="Huang Z."/>
        </authorList>
    </citation>
    <scope>NUCLEOTIDE SEQUENCE [LARGE SCALE GENOMIC DNA]</scope>
</reference>
<accession>L9L1J5</accession>
<dbReference type="Proteomes" id="UP000011518">
    <property type="component" value="Unassembled WGS sequence"/>
</dbReference>
<evidence type="ECO:0000313" key="2">
    <source>
        <dbReference type="Proteomes" id="UP000011518"/>
    </source>
</evidence>
<dbReference type="AlphaFoldDB" id="L9L1J5"/>
<protein>
    <submittedName>
        <fullName evidence="1">Uncharacterized protein</fullName>
    </submittedName>
</protein>
<organism evidence="1 2">
    <name type="scientific">Tupaia chinensis</name>
    <name type="common">Chinese tree shrew</name>
    <name type="synonym">Tupaia belangeri chinensis</name>
    <dbReference type="NCBI Taxonomy" id="246437"/>
    <lineage>
        <taxon>Eukaryota</taxon>
        <taxon>Metazoa</taxon>
        <taxon>Chordata</taxon>
        <taxon>Craniata</taxon>
        <taxon>Vertebrata</taxon>
        <taxon>Euteleostomi</taxon>
        <taxon>Mammalia</taxon>
        <taxon>Eutheria</taxon>
        <taxon>Euarchontoglires</taxon>
        <taxon>Scandentia</taxon>
        <taxon>Tupaiidae</taxon>
        <taxon>Tupaia</taxon>
    </lineage>
</organism>
<sequence>MPSIGLGLEIQGGTRHDRRAVEVLLLSHGHRSPSPGRQATYLIAPNNMGEREALGQQEMMATWPKGPNPLGICVSCS</sequence>
<keyword evidence="2" id="KW-1185">Reference proteome</keyword>
<gene>
    <name evidence="1" type="ORF">TREES_T100008737</name>
</gene>
<dbReference type="InParanoid" id="L9L1J5"/>